<accession>A0A0Z8KUT3</accession>
<keyword evidence="1" id="KW-0732">Signal</keyword>
<dbReference type="PROSITE" id="PS51257">
    <property type="entry name" value="PROKAR_LIPOPROTEIN"/>
    <property type="match status" value="1"/>
</dbReference>
<name>A0A0Z8KUT3_STRSU</name>
<evidence type="ECO:0000256" key="1">
    <source>
        <dbReference type="SAM" id="SignalP"/>
    </source>
</evidence>
<sequence length="341" mass="38169">MKKRNKYLLIGATFLASTTILLACSNTSKPSTTTSHSQEMTSSEKIKEVSIGNYINQSKKAPQLWYEIDGEEVIKGVYVFEDNQVTYYDTSYEATTNTETTISSAQFKADYVGKNVYSTGQHAQGFIDSFYGTDSAEKISEEMLTDIIKKYDTEDGNADGIIDIMIPDALTLESISALSNDEIIEQAKAFEKASTHKQIIFEKVSLALRQLVDGKDTASAIDKLTEIENQYNQKVASDYQLKILPDEDLAETLEETLTIPIKKLSYDNVIDYTYVIKDESFSAHLAYSQFASESVDDVKYIGFPSFVTKQKDGENVTLVYDTYDLRPDNVQVTSDSADDED</sequence>
<reference evidence="2 3" key="1">
    <citation type="submission" date="2016-02" db="EMBL/GenBank/DDBJ databases">
        <authorList>
            <consortium name="Pathogen Informatics"/>
        </authorList>
    </citation>
    <scope>NUCLEOTIDE SEQUENCE [LARGE SCALE GENOMIC DNA]</scope>
    <source>
        <strain evidence="2 3">LSS78</strain>
    </source>
</reference>
<evidence type="ECO:0008006" key="4">
    <source>
        <dbReference type="Google" id="ProtNLM"/>
    </source>
</evidence>
<organism evidence="2 3">
    <name type="scientific">Streptococcus suis</name>
    <dbReference type="NCBI Taxonomy" id="1307"/>
    <lineage>
        <taxon>Bacteria</taxon>
        <taxon>Bacillati</taxon>
        <taxon>Bacillota</taxon>
        <taxon>Bacilli</taxon>
        <taxon>Lactobacillales</taxon>
        <taxon>Streptococcaceae</taxon>
        <taxon>Streptococcus</taxon>
    </lineage>
</organism>
<evidence type="ECO:0000313" key="2">
    <source>
        <dbReference type="EMBL" id="CYV78825.1"/>
    </source>
</evidence>
<proteinExistence type="predicted"/>
<dbReference type="AlphaFoldDB" id="A0A0Z8KUT3"/>
<feature type="signal peptide" evidence="1">
    <location>
        <begin position="1"/>
        <end position="23"/>
    </location>
</feature>
<evidence type="ECO:0000313" key="3">
    <source>
        <dbReference type="Proteomes" id="UP000074356"/>
    </source>
</evidence>
<protein>
    <recommendedName>
        <fullName evidence="4">Lipoprotein</fullName>
    </recommendedName>
</protein>
<feature type="chain" id="PRO_5039668660" description="Lipoprotein" evidence="1">
    <location>
        <begin position="24"/>
        <end position="341"/>
    </location>
</feature>
<dbReference type="Proteomes" id="UP000074356">
    <property type="component" value="Unassembled WGS sequence"/>
</dbReference>
<dbReference type="RefSeq" id="WP_172038393.1">
    <property type="nucleotide sequence ID" value="NZ_CEHN01000017.1"/>
</dbReference>
<dbReference type="EMBL" id="FIIB01000017">
    <property type="protein sequence ID" value="CYV78825.1"/>
    <property type="molecule type" value="Genomic_DNA"/>
</dbReference>
<gene>
    <name evidence="2" type="ORF">ERS132440_01741</name>
</gene>